<dbReference type="RefSeq" id="WP_209551036.1">
    <property type="nucleotide sequence ID" value="NZ_QFAY01000007.1"/>
</dbReference>
<comment type="caution">
    <text evidence="2">The sequence shown here is derived from an EMBL/GenBank/DDBJ whole genome shotgun (WGS) entry which is preliminary data.</text>
</comment>
<protein>
    <recommendedName>
        <fullName evidence="4">DUF308 domain-containing protein</fullName>
    </recommendedName>
</protein>
<dbReference type="Proteomes" id="UP001519349">
    <property type="component" value="Unassembled WGS sequence"/>
</dbReference>
<sequence length="428" mass="48778">MEMNLSKLRKISRWRTLLFGFLAVAFGLIIIVNGVNFTKVAIDLLMSYFFLVGLVNLFLHFIVGKKEVPVIPEIVRIVLANLIGLLNRLSSLPVDIVIIILGIYQLATAAVYGITYYLYRKNQSKGALRFLLDTVLYGLIGLATVFSPSVNGQVQFFFLGMYLVMLGFSNIRDGLFFDNDRERTQLRRHIRINLPIILAAFIPAENLDQFNRFIRGQNVHEPTQTVYSLVKDEKKTADLEVLVHTSKESLFGAIGHVDICYQGQVISYGSYDVFSERCKGMIGDGVLFKVSKDDYIELCKKESKKTLFGYSLSLTEQEREAVEKRLAQIDQWLIEWEPPADLKDGRHTYAYKLRHELGARLYKFTTSRFKTYFVMSTNCCLLADSIIGQAGTDMLDIRGIIAPGTYQSYLQYEFESANDLVIARTVYQ</sequence>
<dbReference type="EMBL" id="QFAY01000007">
    <property type="protein sequence ID" value="MBP2620620.1"/>
    <property type="molecule type" value="Genomic_DNA"/>
</dbReference>
<name>A0ABS5AVN3_9STRE</name>
<accession>A0ABS5AVN3</accession>
<keyword evidence="1" id="KW-0812">Transmembrane</keyword>
<feature type="transmembrane region" description="Helical" evidence="1">
    <location>
        <begin position="156"/>
        <end position="177"/>
    </location>
</feature>
<feature type="transmembrane region" description="Helical" evidence="1">
    <location>
        <begin position="130"/>
        <end position="150"/>
    </location>
</feature>
<proteinExistence type="predicted"/>
<feature type="transmembrane region" description="Helical" evidence="1">
    <location>
        <begin position="44"/>
        <end position="63"/>
    </location>
</feature>
<keyword evidence="1" id="KW-1133">Transmembrane helix</keyword>
<organism evidence="2 3">
    <name type="scientific">Streptococcus panodentis</name>
    <dbReference type="NCBI Taxonomy" id="1581472"/>
    <lineage>
        <taxon>Bacteria</taxon>
        <taxon>Bacillati</taxon>
        <taxon>Bacillota</taxon>
        <taxon>Bacilli</taxon>
        <taxon>Lactobacillales</taxon>
        <taxon>Streptococcaceae</taxon>
        <taxon>Streptococcus</taxon>
    </lineage>
</organism>
<feature type="transmembrane region" description="Helical" evidence="1">
    <location>
        <begin position="96"/>
        <end position="118"/>
    </location>
</feature>
<evidence type="ECO:0000256" key="1">
    <source>
        <dbReference type="SAM" id="Phobius"/>
    </source>
</evidence>
<gene>
    <name evidence="2" type="ORF">DHL47_04560</name>
</gene>
<evidence type="ECO:0008006" key="4">
    <source>
        <dbReference type="Google" id="ProtNLM"/>
    </source>
</evidence>
<evidence type="ECO:0000313" key="2">
    <source>
        <dbReference type="EMBL" id="MBP2620620.1"/>
    </source>
</evidence>
<keyword evidence="1" id="KW-0472">Membrane</keyword>
<evidence type="ECO:0000313" key="3">
    <source>
        <dbReference type="Proteomes" id="UP001519349"/>
    </source>
</evidence>
<reference evidence="2 3" key="1">
    <citation type="submission" date="2018-05" db="EMBL/GenBank/DDBJ databases">
        <title>Draft genome sequence of Streptococcus panodentis CCUG 70867T.</title>
        <authorList>
            <person name="Salva-Serra F."/>
            <person name="Mendez V."/>
            <person name="Jaen-Luchoro D."/>
            <person name="Gonzales-Siles L."/>
            <person name="Karlsson R."/>
            <person name="Engstrom-Jakobsson H."/>
            <person name="Busquets A."/>
            <person name="Gomila M."/>
            <person name="Pineiro-Iglesias B."/>
            <person name="Bennasar-Figueras A."/>
            <person name="Seeger M."/>
            <person name="Moore E."/>
        </authorList>
    </citation>
    <scope>NUCLEOTIDE SEQUENCE [LARGE SCALE GENOMIC DNA]</scope>
    <source>
        <strain evidence="2 3">CCUG 70867</strain>
    </source>
</reference>
<keyword evidence="3" id="KW-1185">Reference proteome</keyword>